<evidence type="ECO:0000313" key="3">
    <source>
        <dbReference type="Proteomes" id="UP000199006"/>
    </source>
</evidence>
<dbReference type="STRING" id="29563.SAMN02983006_00156"/>
<feature type="transmembrane region" description="Helical" evidence="1">
    <location>
        <begin position="47"/>
        <end position="68"/>
    </location>
</feature>
<evidence type="ECO:0000313" key="2">
    <source>
        <dbReference type="EMBL" id="SFL09311.1"/>
    </source>
</evidence>
<dbReference type="NCBIfam" id="NF033218">
    <property type="entry name" value="anchor_AmaP"/>
    <property type="match status" value="1"/>
</dbReference>
<feature type="transmembrane region" description="Helical" evidence="1">
    <location>
        <begin position="7"/>
        <end position="27"/>
    </location>
</feature>
<keyword evidence="1" id="KW-1133">Transmembrane helix</keyword>
<evidence type="ECO:0000256" key="1">
    <source>
        <dbReference type="SAM" id="Phobius"/>
    </source>
</evidence>
<dbReference type="RefSeq" id="WP_089858141.1">
    <property type="nucleotide sequence ID" value="NZ_FOTI01000001.1"/>
</dbReference>
<keyword evidence="1" id="KW-0472">Membrane</keyword>
<accession>A0A1I4EYV6</accession>
<sequence>MKIIQNLFSFLIALLLIIVTITLALYSFGILTIDLLPEIVRSTYNSWQYAIVYLVIFLMSIFIIYPYFSDSKLRSAKLLSSESGDISITITALANLIEERVENKENFSDIKIKIEEAAAGLNIILSGKLTVPGNIAEISESIQRDLQTYIKETTGIQVEKIQINISAVEQTNKLPENVE</sequence>
<protein>
    <recommendedName>
        <fullName evidence="4">Asp23 family, cell envelope-related function</fullName>
    </recommendedName>
</protein>
<evidence type="ECO:0008006" key="4">
    <source>
        <dbReference type="Google" id="ProtNLM"/>
    </source>
</evidence>
<dbReference type="OrthoDB" id="2111532at2"/>
<reference evidence="2 3" key="1">
    <citation type="submission" date="2016-10" db="EMBL/GenBank/DDBJ databases">
        <authorList>
            <person name="de Groot N.N."/>
        </authorList>
    </citation>
    <scope>NUCLEOTIDE SEQUENCE [LARGE SCALE GENOMIC DNA]</scope>
    <source>
        <strain evidence="2 3">ATCC 51327</strain>
    </source>
</reference>
<organism evidence="2 3">
    <name type="scientific">Halanaerobium salsuginis</name>
    <dbReference type="NCBI Taxonomy" id="29563"/>
    <lineage>
        <taxon>Bacteria</taxon>
        <taxon>Bacillati</taxon>
        <taxon>Bacillota</taxon>
        <taxon>Clostridia</taxon>
        <taxon>Halanaerobiales</taxon>
        <taxon>Halanaerobiaceae</taxon>
        <taxon>Halanaerobium</taxon>
    </lineage>
</organism>
<dbReference type="EMBL" id="FOTI01000001">
    <property type="protein sequence ID" value="SFL09311.1"/>
    <property type="molecule type" value="Genomic_DNA"/>
</dbReference>
<name>A0A1I4EYV6_9FIRM</name>
<keyword evidence="3" id="KW-1185">Reference proteome</keyword>
<dbReference type="Proteomes" id="UP000199006">
    <property type="component" value="Unassembled WGS sequence"/>
</dbReference>
<proteinExistence type="predicted"/>
<keyword evidence="1" id="KW-0812">Transmembrane</keyword>
<dbReference type="AlphaFoldDB" id="A0A1I4EYV6"/>
<gene>
    <name evidence="2" type="ORF">SAMN02983006_00156</name>
</gene>